<dbReference type="InterPro" id="IPR012674">
    <property type="entry name" value="Calycin"/>
</dbReference>
<evidence type="ECO:0000313" key="2">
    <source>
        <dbReference type="Proteomes" id="UP000076021"/>
    </source>
</evidence>
<dbReference type="Pfam" id="PF09148">
    <property type="entry name" value="DUF1934"/>
    <property type="match status" value="1"/>
</dbReference>
<organism evidence="1 2">
    <name type="scientific">Rummeliibacillus stabekisii</name>
    <dbReference type="NCBI Taxonomy" id="241244"/>
    <lineage>
        <taxon>Bacteria</taxon>
        <taxon>Bacillati</taxon>
        <taxon>Bacillota</taxon>
        <taxon>Bacilli</taxon>
        <taxon>Bacillales</taxon>
        <taxon>Caryophanaceae</taxon>
        <taxon>Rummeliibacillus</taxon>
    </lineage>
</organism>
<dbReference type="KEGG" id="rst:ATY39_16625"/>
<dbReference type="Proteomes" id="UP000076021">
    <property type="component" value="Chromosome"/>
</dbReference>
<reference evidence="1 2" key="1">
    <citation type="journal article" date="2016" name="Genome Announc.">
        <title>Whole-Genome Sequence of Rummeliibacillus stabekisii Strain PP9 Isolated from Antarctic Soil.</title>
        <authorList>
            <person name="da Mota F.F."/>
            <person name="Vollu R.E."/>
            <person name="Jurelevicius D."/>
            <person name="Seldin L."/>
        </authorList>
    </citation>
    <scope>NUCLEOTIDE SEQUENCE [LARGE SCALE GENOMIC DNA]</scope>
    <source>
        <strain evidence="1 2">PP9</strain>
    </source>
</reference>
<keyword evidence="2" id="KW-1185">Reference proteome</keyword>
<dbReference type="STRING" id="241244.ATY39_16625"/>
<protein>
    <submittedName>
        <fullName evidence="1">Uncharacterized protein</fullName>
    </submittedName>
</protein>
<proteinExistence type="predicted"/>
<sequence>MPDALSIPVQLKITSTITQQGEKPEQIEFWSEGTLMEKRGQIYLQYTEVQEDSHIRTTLRFGDKDAMIIRNGDVKMRMPFVVGESQRGHYQSQFGQLPLFTQVKEMKYHPSETTHSGRFYLQYELIIGSEHAGNFILELQYTEGNK</sequence>
<reference evidence="2" key="2">
    <citation type="submission" date="2016-03" db="EMBL/GenBank/DDBJ databases">
        <authorList>
            <person name="Ploux O."/>
        </authorList>
    </citation>
    <scope>NUCLEOTIDE SEQUENCE [LARGE SCALE GENOMIC DNA]</scope>
    <source>
        <strain evidence="2">PP9</strain>
    </source>
</reference>
<dbReference type="OrthoDB" id="2352933at2"/>
<dbReference type="SUPFAM" id="SSF50814">
    <property type="entry name" value="Lipocalins"/>
    <property type="match status" value="1"/>
</dbReference>
<evidence type="ECO:0000313" key="1">
    <source>
        <dbReference type="EMBL" id="AMX00860.1"/>
    </source>
</evidence>
<accession>A0A143HHD4</accession>
<dbReference type="InterPro" id="IPR015231">
    <property type="entry name" value="DUF1934"/>
</dbReference>
<gene>
    <name evidence="1" type="ORF">ATY39_16625</name>
</gene>
<dbReference type="Gene3D" id="2.40.128.20">
    <property type="match status" value="1"/>
</dbReference>
<dbReference type="RefSeq" id="WP_066791681.1">
    <property type="nucleotide sequence ID" value="NZ_BJVD01000002.1"/>
</dbReference>
<dbReference type="EMBL" id="CP014806">
    <property type="protein sequence ID" value="AMX00860.1"/>
    <property type="molecule type" value="Genomic_DNA"/>
</dbReference>
<dbReference type="AlphaFoldDB" id="A0A143HHD4"/>
<name>A0A143HHD4_9BACL</name>